<dbReference type="AlphaFoldDB" id="A0A183MNK9"/>
<dbReference type="EMBL" id="UZAI01017425">
    <property type="protein sequence ID" value="VDP24463.1"/>
    <property type="molecule type" value="Genomic_DNA"/>
</dbReference>
<gene>
    <name evidence="1" type="ORF">SMRZ_LOCUS17634</name>
</gene>
<reference evidence="1 2" key="1">
    <citation type="submission" date="2018-11" db="EMBL/GenBank/DDBJ databases">
        <authorList>
            <consortium name="Pathogen Informatics"/>
        </authorList>
    </citation>
    <scope>NUCLEOTIDE SEQUENCE [LARGE SCALE GENOMIC DNA]</scope>
    <source>
        <strain evidence="1 2">Zambia</strain>
    </source>
</reference>
<protein>
    <submittedName>
        <fullName evidence="1">Uncharacterized protein</fullName>
    </submittedName>
</protein>
<dbReference type="Proteomes" id="UP000277204">
    <property type="component" value="Unassembled WGS sequence"/>
</dbReference>
<proteinExistence type="predicted"/>
<accession>A0A183MNK9</accession>
<name>A0A183MNK9_9TREM</name>
<keyword evidence="2" id="KW-1185">Reference proteome</keyword>
<organism evidence="1 2">
    <name type="scientific">Schistosoma margrebowiei</name>
    <dbReference type="NCBI Taxonomy" id="48269"/>
    <lineage>
        <taxon>Eukaryota</taxon>
        <taxon>Metazoa</taxon>
        <taxon>Spiralia</taxon>
        <taxon>Lophotrochozoa</taxon>
        <taxon>Platyhelminthes</taxon>
        <taxon>Trematoda</taxon>
        <taxon>Digenea</taxon>
        <taxon>Strigeidida</taxon>
        <taxon>Schistosomatoidea</taxon>
        <taxon>Schistosomatidae</taxon>
        <taxon>Schistosoma</taxon>
    </lineage>
</organism>
<evidence type="ECO:0000313" key="2">
    <source>
        <dbReference type="Proteomes" id="UP000277204"/>
    </source>
</evidence>
<evidence type="ECO:0000313" key="1">
    <source>
        <dbReference type="EMBL" id="VDP24463.1"/>
    </source>
</evidence>
<sequence>MLKSIILHTMEQIHALKLIQHLVYKCYLYTHHNCNYHDLYHHSHWPIQKLIPNHVDPFVFHYEMPFEQVCLDHQLFYRHLPDPMMQNRHRYVVADDLMNVIPLRQSHHHLTYVRHLYELYKLYLIHIHYYLRQQPLHQRNEYHDGWYYFYLLLNNEVLDYHHYCSHHMMQMDRNYLSNLDDLFLNHRLE</sequence>